<evidence type="ECO:0000313" key="1">
    <source>
        <dbReference type="EMBL" id="JAH41399.1"/>
    </source>
</evidence>
<protein>
    <submittedName>
        <fullName evidence="1">Uncharacterized protein</fullName>
    </submittedName>
</protein>
<reference evidence="1" key="2">
    <citation type="journal article" date="2015" name="Fish Shellfish Immunol.">
        <title>Early steps in the European eel (Anguilla anguilla)-Vibrio vulnificus interaction in the gills: Role of the RtxA13 toxin.</title>
        <authorList>
            <person name="Callol A."/>
            <person name="Pajuelo D."/>
            <person name="Ebbesson L."/>
            <person name="Teles M."/>
            <person name="MacKenzie S."/>
            <person name="Amaro C."/>
        </authorList>
    </citation>
    <scope>NUCLEOTIDE SEQUENCE</scope>
</reference>
<dbReference type="EMBL" id="GBXM01076222">
    <property type="protein sequence ID" value="JAH32355.1"/>
    <property type="molecule type" value="Transcribed_RNA"/>
</dbReference>
<name>A0A0E9SJ48_ANGAN</name>
<organism evidence="1">
    <name type="scientific">Anguilla anguilla</name>
    <name type="common">European freshwater eel</name>
    <name type="synonym">Muraena anguilla</name>
    <dbReference type="NCBI Taxonomy" id="7936"/>
    <lineage>
        <taxon>Eukaryota</taxon>
        <taxon>Metazoa</taxon>
        <taxon>Chordata</taxon>
        <taxon>Craniata</taxon>
        <taxon>Vertebrata</taxon>
        <taxon>Euteleostomi</taxon>
        <taxon>Actinopterygii</taxon>
        <taxon>Neopterygii</taxon>
        <taxon>Teleostei</taxon>
        <taxon>Anguilliformes</taxon>
        <taxon>Anguillidae</taxon>
        <taxon>Anguilla</taxon>
    </lineage>
</organism>
<reference evidence="1" key="1">
    <citation type="submission" date="2014-11" db="EMBL/GenBank/DDBJ databases">
        <authorList>
            <person name="Amaro Gonzalez C."/>
        </authorList>
    </citation>
    <scope>NUCLEOTIDE SEQUENCE</scope>
</reference>
<sequence length="41" mass="4681">MLTEYKNEEEILLNKNRSSGKICCSLHAKICSGHQSKFLVQ</sequence>
<proteinExistence type="predicted"/>
<accession>A0A0E9SJ48</accession>
<dbReference type="AlphaFoldDB" id="A0A0E9SJ48"/>
<dbReference type="EMBL" id="GBXM01067178">
    <property type="protein sequence ID" value="JAH41399.1"/>
    <property type="molecule type" value="Transcribed_RNA"/>
</dbReference>